<dbReference type="EC" id="3.6.1.23" evidence="5"/>
<gene>
    <name evidence="5 7" type="primary">dut</name>
    <name evidence="7" type="ORF">CAXC1_330127</name>
</gene>
<dbReference type="RefSeq" id="WP_338364509.1">
    <property type="nucleotide sequence ID" value="NZ_CAWVOK010000026.1"/>
</dbReference>
<dbReference type="GO" id="GO:0004170">
    <property type="term" value="F:dUTP diphosphatase activity"/>
    <property type="evidence" value="ECO:0007669"/>
    <property type="project" value="UniProtKB-EC"/>
</dbReference>
<feature type="binding site" evidence="5">
    <location>
        <position position="90"/>
    </location>
    <ligand>
        <name>substrate</name>
    </ligand>
</feature>
<evidence type="ECO:0000259" key="6">
    <source>
        <dbReference type="Pfam" id="PF00692"/>
    </source>
</evidence>
<organism evidence="7 8">
    <name type="scientific">Candidatus Xenohaliotis californiensis</name>
    <dbReference type="NCBI Taxonomy" id="84677"/>
    <lineage>
        <taxon>Bacteria</taxon>
        <taxon>Pseudomonadati</taxon>
        <taxon>Pseudomonadota</taxon>
        <taxon>Alphaproteobacteria</taxon>
        <taxon>Rickettsiales</taxon>
        <taxon>Anaplasmataceae</taxon>
        <taxon>Candidatus Xenohaliotis</taxon>
    </lineage>
</organism>
<dbReference type="Gene3D" id="2.70.40.10">
    <property type="match status" value="1"/>
</dbReference>
<evidence type="ECO:0000313" key="7">
    <source>
        <dbReference type="EMBL" id="CAK8163367.1"/>
    </source>
</evidence>
<proteinExistence type="inferred from homology"/>
<dbReference type="Pfam" id="PF00692">
    <property type="entry name" value="dUTPase"/>
    <property type="match status" value="1"/>
</dbReference>
<comment type="pathway">
    <text evidence="5">Pyrimidine metabolism; dUMP biosynthesis; dUMP from dCTP (dUTP route): step 2/2.</text>
</comment>
<protein>
    <recommendedName>
        <fullName evidence="5">Deoxyuridine 5'-triphosphate nucleotidohydrolase</fullName>
        <shortName evidence="5">dUTPase</shortName>
        <ecNumber evidence="5">3.6.1.23</ecNumber>
    </recommendedName>
    <alternativeName>
        <fullName evidence="5">dUTP pyrophosphatase</fullName>
    </alternativeName>
</protein>
<comment type="function">
    <text evidence="5">This enzyme is involved in nucleotide metabolism: it produces dUMP, the immediate precursor of thymidine nucleotides and it decreases the intracellular concentration of dUTP so that uracil cannot be incorporated into DNA.</text>
</comment>
<comment type="caution">
    <text evidence="7">The sequence shown here is derived from an EMBL/GenBank/DDBJ whole genome shotgun (WGS) entry which is preliminary data.</text>
</comment>
<comment type="cofactor">
    <cofactor evidence="5">
        <name>Mg(2+)</name>
        <dbReference type="ChEBI" id="CHEBI:18420"/>
    </cofactor>
</comment>
<keyword evidence="2 5" id="KW-0378">Hydrolase</keyword>
<keyword evidence="8" id="KW-1185">Reference proteome</keyword>
<comment type="similarity">
    <text evidence="1 5">Belongs to the dUTPase family.</text>
</comment>
<keyword evidence="3 5" id="KW-0546">Nucleotide metabolism</keyword>
<dbReference type="CDD" id="cd07557">
    <property type="entry name" value="trimeric_dUTPase"/>
    <property type="match status" value="1"/>
</dbReference>
<dbReference type="NCBIfam" id="TIGR00576">
    <property type="entry name" value="dut"/>
    <property type="match status" value="1"/>
</dbReference>
<dbReference type="InterPro" id="IPR029054">
    <property type="entry name" value="dUTPase-like"/>
</dbReference>
<dbReference type="SUPFAM" id="SSF51283">
    <property type="entry name" value="dUTPase-like"/>
    <property type="match status" value="1"/>
</dbReference>
<dbReference type="HAMAP" id="MF_00116">
    <property type="entry name" value="dUTPase_bact"/>
    <property type="match status" value="1"/>
</dbReference>
<keyword evidence="5" id="KW-0460">Magnesium</keyword>
<dbReference type="PANTHER" id="PTHR11241">
    <property type="entry name" value="DEOXYURIDINE 5'-TRIPHOSPHATE NUCLEOTIDOHYDROLASE"/>
    <property type="match status" value="1"/>
</dbReference>
<sequence>MSFDVLTKKKYVEVFVNRVSNSVDLPLPTYATSQSAGVDLMADITTDITIKPGDVAVVPTGIAIQIPANYEAQIRSRSGIAFKHSVIVLNSPATIDADYRGELKIILKNLGKNDFIISRGMRIAQLLVKEVPTIKFILKDSLSSSERGDKGFGSTGL</sequence>
<evidence type="ECO:0000256" key="1">
    <source>
        <dbReference type="ARBA" id="ARBA00006581"/>
    </source>
</evidence>
<dbReference type="Proteomes" id="UP001314181">
    <property type="component" value="Unassembled WGS sequence"/>
</dbReference>
<evidence type="ECO:0000256" key="5">
    <source>
        <dbReference type="HAMAP-Rule" id="MF_00116"/>
    </source>
</evidence>
<reference evidence="7 8" key="1">
    <citation type="submission" date="2024-01" db="EMBL/GenBank/DDBJ databases">
        <authorList>
            <person name="Kunselman E."/>
        </authorList>
    </citation>
    <scope>NUCLEOTIDE SEQUENCE [LARGE SCALE GENOMIC DNA]</scope>
    <source>
        <strain evidence="7">2 abalone samples</strain>
    </source>
</reference>
<accession>A0ABM9N9R2</accession>
<dbReference type="PANTHER" id="PTHR11241:SF0">
    <property type="entry name" value="DEOXYURIDINE 5'-TRIPHOSPHATE NUCLEOTIDOHYDROLASE"/>
    <property type="match status" value="1"/>
</dbReference>
<dbReference type="NCBIfam" id="NF001862">
    <property type="entry name" value="PRK00601.1"/>
    <property type="match status" value="1"/>
</dbReference>
<feature type="binding site" evidence="5">
    <location>
        <begin position="94"/>
        <end position="96"/>
    </location>
    <ligand>
        <name>substrate</name>
    </ligand>
</feature>
<name>A0ABM9N9R2_9RICK</name>
<dbReference type="InterPro" id="IPR033704">
    <property type="entry name" value="dUTPase_trimeric"/>
</dbReference>
<evidence type="ECO:0000313" key="8">
    <source>
        <dbReference type="Proteomes" id="UP001314181"/>
    </source>
</evidence>
<dbReference type="InterPro" id="IPR008181">
    <property type="entry name" value="dUTPase"/>
</dbReference>
<evidence type="ECO:0000256" key="3">
    <source>
        <dbReference type="ARBA" id="ARBA00023080"/>
    </source>
</evidence>
<evidence type="ECO:0000256" key="2">
    <source>
        <dbReference type="ARBA" id="ARBA00022801"/>
    </source>
</evidence>
<dbReference type="EMBL" id="CAWVOK010000026">
    <property type="protein sequence ID" value="CAK8163367.1"/>
    <property type="molecule type" value="Genomic_DNA"/>
</dbReference>
<comment type="caution">
    <text evidence="5">Lacks conserved residue(s) required for the propagation of feature annotation.</text>
</comment>
<feature type="binding site" evidence="5">
    <location>
        <begin position="77"/>
        <end position="79"/>
    </location>
    <ligand>
        <name>substrate</name>
    </ligand>
</feature>
<dbReference type="InterPro" id="IPR036157">
    <property type="entry name" value="dUTPase-like_sf"/>
</dbReference>
<keyword evidence="5" id="KW-0479">Metal-binding</keyword>
<feature type="domain" description="dUTPase-like" evidence="6">
    <location>
        <begin position="26"/>
        <end position="156"/>
    </location>
</feature>
<comment type="catalytic activity">
    <reaction evidence="4 5">
        <text>dUTP + H2O = dUMP + diphosphate + H(+)</text>
        <dbReference type="Rhea" id="RHEA:10248"/>
        <dbReference type="ChEBI" id="CHEBI:15377"/>
        <dbReference type="ChEBI" id="CHEBI:15378"/>
        <dbReference type="ChEBI" id="CHEBI:33019"/>
        <dbReference type="ChEBI" id="CHEBI:61555"/>
        <dbReference type="ChEBI" id="CHEBI:246422"/>
        <dbReference type="EC" id="3.6.1.23"/>
    </reaction>
</comment>
<evidence type="ECO:0000256" key="4">
    <source>
        <dbReference type="ARBA" id="ARBA00047686"/>
    </source>
</evidence>